<dbReference type="PANTHER" id="PTHR12135:SF0">
    <property type="entry name" value="DNA REPAIR PROTEIN COMPLEMENTING XP-C CELLS"/>
    <property type="match status" value="1"/>
</dbReference>
<keyword evidence="11" id="KW-1185">Reference proteome</keyword>
<dbReference type="InterPro" id="IPR042488">
    <property type="entry name" value="Rad4_BHD3_sf"/>
</dbReference>
<dbReference type="PANTHER" id="PTHR12135">
    <property type="entry name" value="DNA REPAIR PROTEIN XP-C / RAD4"/>
    <property type="match status" value="1"/>
</dbReference>
<dbReference type="InterPro" id="IPR018327">
    <property type="entry name" value="BHD_2"/>
</dbReference>
<dbReference type="GO" id="GO:0003684">
    <property type="term" value="F:damaged DNA binding"/>
    <property type="evidence" value="ECO:0007669"/>
    <property type="project" value="InterPro"/>
</dbReference>
<dbReference type="InterPro" id="IPR018326">
    <property type="entry name" value="Rad4_beta-hairpin_dom1"/>
</dbReference>
<dbReference type="GO" id="GO:0003697">
    <property type="term" value="F:single-stranded DNA binding"/>
    <property type="evidence" value="ECO:0007669"/>
    <property type="project" value="TreeGrafter"/>
</dbReference>
<organism evidence="10 11">
    <name type="scientific">Trypanosoma rangeli</name>
    <dbReference type="NCBI Taxonomy" id="5698"/>
    <lineage>
        <taxon>Eukaryota</taxon>
        <taxon>Discoba</taxon>
        <taxon>Euglenozoa</taxon>
        <taxon>Kinetoplastea</taxon>
        <taxon>Metakinetoplastina</taxon>
        <taxon>Trypanosomatida</taxon>
        <taxon>Trypanosomatidae</taxon>
        <taxon>Trypanosoma</taxon>
        <taxon>Herpetosoma</taxon>
    </lineage>
</organism>
<dbReference type="InterPro" id="IPR038765">
    <property type="entry name" value="Papain-like_cys_pep_sf"/>
</dbReference>
<dbReference type="SMART" id="SM01030">
    <property type="entry name" value="BHD_1"/>
    <property type="match status" value="1"/>
</dbReference>
<feature type="compositionally biased region" description="Basic and acidic residues" evidence="6">
    <location>
        <begin position="119"/>
        <end position="132"/>
    </location>
</feature>
<keyword evidence="3" id="KW-0227">DNA damage</keyword>
<comment type="subcellular location">
    <subcellularLocation>
        <location evidence="1">Nucleus</location>
    </subcellularLocation>
</comment>
<dbReference type="Proteomes" id="UP000283634">
    <property type="component" value="Unassembled WGS sequence"/>
</dbReference>
<dbReference type="GO" id="GO:0005737">
    <property type="term" value="C:cytoplasm"/>
    <property type="evidence" value="ECO:0007669"/>
    <property type="project" value="TreeGrafter"/>
</dbReference>
<dbReference type="Pfam" id="PF10403">
    <property type="entry name" value="BHD_1"/>
    <property type="match status" value="1"/>
</dbReference>
<feature type="compositionally biased region" description="Acidic residues" evidence="6">
    <location>
        <begin position="152"/>
        <end position="164"/>
    </location>
</feature>
<dbReference type="VEuPathDB" id="TriTrypDB:TRSC58_02019"/>
<evidence type="ECO:0000256" key="5">
    <source>
        <dbReference type="ARBA" id="ARBA00023242"/>
    </source>
</evidence>
<evidence type="ECO:0000259" key="7">
    <source>
        <dbReference type="SMART" id="SM01030"/>
    </source>
</evidence>
<dbReference type="InterPro" id="IPR018328">
    <property type="entry name" value="Rad4_beta-hairpin_dom3"/>
</dbReference>
<dbReference type="Gene3D" id="3.90.260.10">
    <property type="entry name" value="Transglutaminase-like"/>
    <property type="match status" value="1"/>
</dbReference>
<protein>
    <submittedName>
        <fullName evidence="10">Putative DNA-repair protein</fullName>
    </submittedName>
</protein>
<comment type="similarity">
    <text evidence="2">Belongs to the XPC family.</text>
</comment>
<dbReference type="Gene3D" id="2.20.20.110">
    <property type="entry name" value="Rad4, beta-hairpin domain BHD1"/>
    <property type="match status" value="1"/>
</dbReference>
<comment type="caution">
    <text evidence="10">The sequence shown here is derived from an EMBL/GenBank/DDBJ whole genome shotgun (WGS) entry which is preliminary data.</text>
</comment>
<dbReference type="OrthoDB" id="300780at2759"/>
<feature type="domain" description="Rad4 beta-hairpin" evidence="7">
    <location>
        <begin position="550"/>
        <end position="603"/>
    </location>
</feature>
<dbReference type="Pfam" id="PF03835">
    <property type="entry name" value="Rad4"/>
    <property type="match status" value="1"/>
</dbReference>
<keyword evidence="5" id="KW-0539">Nucleus</keyword>
<dbReference type="OMA" id="RIQRVCE"/>
<name>A0A3R7KHS6_TRYRA</name>
<evidence type="ECO:0000256" key="1">
    <source>
        <dbReference type="ARBA" id="ARBA00004123"/>
    </source>
</evidence>
<evidence type="ECO:0000313" key="10">
    <source>
        <dbReference type="EMBL" id="RNF07917.1"/>
    </source>
</evidence>
<dbReference type="SMART" id="SM01031">
    <property type="entry name" value="BHD_2"/>
    <property type="match status" value="1"/>
</dbReference>
<dbReference type="InterPro" id="IPR004583">
    <property type="entry name" value="DNA_repair_Rad4"/>
</dbReference>
<evidence type="ECO:0000256" key="3">
    <source>
        <dbReference type="ARBA" id="ARBA00022763"/>
    </source>
</evidence>
<dbReference type="InterPro" id="IPR018325">
    <property type="entry name" value="Rad4/PNGase_transGLS-fold"/>
</dbReference>
<dbReference type="GO" id="GO:0006289">
    <property type="term" value="P:nucleotide-excision repair"/>
    <property type="evidence" value="ECO:0007669"/>
    <property type="project" value="InterPro"/>
</dbReference>
<dbReference type="InterPro" id="IPR036985">
    <property type="entry name" value="Transglutaminase-like_sf"/>
</dbReference>
<feature type="region of interest" description="Disordered" evidence="6">
    <location>
        <begin position="119"/>
        <end position="185"/>
    </location>
</feature>
<dbReference type="EMBL" id="MKGL01000076">
    <property type="protein sequence ID" value="RNF07917.1"/>
    <property type="molecule type" value="Genomic_DNA"/>
</dbReference>
<dbReference type="SUPFAM" id="SSF54001">
    <property type="entry name" value="Cysteine proteinases"/>
    <property type="match status" value="1"/>
</dbReference>
<evidence type="ECO:0000256" key="4">
    <source>
        <dbReference type="ARBA" id="ARBA00023204"/>
    </source>
</evidence>
<gene>
    <name evidence="10" type="ORF">TraAM80_03065</name>
</gene>
<feature type="domain" description="Rad4 beta-hairpin" evidence="8">
    <location>
        <begin position="605"/>
        <end position="655"/>
    </location>
</feature>
<keyword evidence="4" id="KW-0234">DNA repair</keyword>
<reference evidence="10 11" key="1">
    <citation type="journal article" date="2018" name="BMC Genomics">
        <title>Genomic comparison of Trypanosoma conorhini and Trypanosoma rangeli to Trypanosoma cruzi strains of high and low virulence.</title>
        <authorList>
            <person name="Bradwell K.R."/>
            <person name="Koparde V.N."/>
            <person name="Matveyev A.V."/>
            <person name="Serrano M.G."/>
            <person name="Alves J.M."/>
            <person name="Parikh H."/>
            <person name="Huang B."/>
            <person name="Lee V."/>
            <person name="Espinosa-Alvarez O."/>
            <person name="Ortiz P.A."/>
            <person name="Costa-Martins A.G."/>
            <person name="Teixeira M.M."/>
            <person name="Buck G.A."/>
        </authorList>
    </citation>
    <scope>NUCLEOTIDE SEQUENCE [LARGE SCALE GENOMIC DNA]</scope>
    <source>
        <strain evidence="10 11">AM80</strain>
    </source>
</reference>
<dbReference type="GO" id="GO:0000111">
    <property type="term" value="C:nucleotide-excision repair factor 2 complex"/>
    <property type="evidence" value="ECO:0007669"/>
    <property type="project" value="TreeGrafter"/>
</dbReference>
<evidence type="ECO:0000259" key="9">
    <source>
        <dbReference type="SMART" id="SM01032"/>
    </source>
</evidence>
<dbReference type="GO" id="GO:0006298">
    <property type="term" value="P:mismatch repair"/>
    <property type="evidence" value="ECO:0007669"/>
    <property type="project" value="TreeGrafter"/>
</dbReference>
<dbReference type="Gene3D" id="3.30.70.2460">
    <property type="entry name" value="Rad4, beta-hairpin domain BHD3"/>
    <property type="match status" value="1"/>
</dbReference>
<evidence type="ECO:0000256" key="2">
    <source>
        <dbReference type="ARBA" id="ARBA00009525"/>
    </source>
</evidence>
<dbReference type="RefSeq" id="XP_029240099.1">
    <property type="nucleotide sequence ID" value="XM_029380045.1"/>
</dbReference>
<evidence type="ECO:0000313" key="11">
    <source>
        <dbReference type="Proteomes" id="UP000283634"/>
    </source>
</evidence>
<dbReference type="GO" id="GO:0071942">
    <property type="term" value="C:XPC complex"/>
    <property type="evidence" value="ECO:0007669"/>
    <property type="project" value="TreeGrafter"/>
</dbReference>
<dbReference type="Pfam" id="PF10405">
    <property type="entry name" value="BHD_3"/>
    <property type="match status" value="1"/>
</dbReference>
<dbReference type="SMART" id="SM01032">
    <property type="entry name" value="BHD_3"/>
    <property type="match status" value="1"/>
</dbReference>
<proteinExistence type="inferred from homology"/>
<dbReference type="GeneID" id="40326998"/>
<sequence>MSPPHLNNDVGCGGCGVTHDCNGGGIMNELHQGGKTQTVAAAAAANVDGYLRNASKRVRVPSASGGRGTRRKLAMVTAENVDRAPQPVIVANTSDEVDVDDEWDEVVLPDAAVAVAKKDEVKTTKEESREMAKMGAPKAAPGDGGVKVEAVQVEDDEESGEADDPSTRLLMQGTRPPLSGTPMQRWGRNDPSYERILEQQQLLAAQRRSERIRRAAEGMAVLIFALQRGRVLFKESRHPRLLRRLLRVSTAGGDGSRLFPLLRAVQLAKEDYQRALDPAVKTPALSPCWVTVSKDTVRNHTSSSIMTLLSGITSVFTLGEMIDTSVLSNWAVPISSGYLFKLLSKSRRLLTSPDAKLSLSHSLYFCVLFLSLASVSGMSCRLVMAMKKERERQNAVATENSDAPAKPAQMTLFVPRTKRPRKEGTAEGDHLFQKLPSSCFWVEVWCPQRESFIAVNPCRGCTALWGAPYTFSVSGDVAMDVTPRYSTKYSSAFLYRWGRCDAYRFFWKRLDWNDNREASEVILDAFRKDMTQCTHSQLARERKQLHSLAYAEELPKTLTALQKHPLFVLENELARHEGIYPKDKTTIVGSVKGHMVYKRSAVVNLRSRDGWLRVGRCVVSEDELPYKVVPPPASRPFASSSGFFGVWQTKLFEPSPLRSDGSLPLHGKTHWYVLLGKPVPEGLLYIQRPNIARVARRMDVEFGLAVMGFQRRRLEESRHAHWEAVIDGIVVKEVDAANLLHAYDDWRRLREEQEAAKRRQRANRWWLHLTQRMLAMQRVREQYLDGARHGFLYVH</sequence>
<evidence type="ECO:0000256" key="6">
    <source>
        <dbReference type="SAM" id="MobiDB-lite"/>
    </source>
</evidence>
<accession>A0A3R7KHS6</accession>
<dbReference type="AlphaFoldDB" id="A0A3R7KHS6"/>
<evidence type="ECO:0000259" key="8">
    <source>
        <dbReference type="SMART" id="SM01031"/>
    </source>
</evidence>
<feature type="domain" description="Rad4 beta-hairpin" evidence="9">
    <location>
        <begin position="663"/>
        <end position="743"/>
    </location>
</feature>